<dbReference type="EMBL" id="JBCEZU010000034">
    <property type="protein sequence ID" value="KAK9537675.1"/>
    <property type="molecule type" value="Genomic_DNA"/>
</dbReference>
<accession>A0AAW1FTY7</accession>
<feature type="region of interest" description="Disordered" evidence="2">
    <location>
        <begin position="175"/>
        <end position="206"/>
    </location>
</feature>
<dbReference type="Proteomes" id="UP001488805">
    <property type="component" value="Unassembled WGS sequence"/>
</dbReference>
<evidence type="ECO:0008006" key="6">
    <source>
        <dbReference type="Google" id="ProtNLM"/>
    </source>
</evidence>
<evidence type="ECO:0000313" key="5">
    <source>
        <dbReference type="Proteomes" id="UP001488805"/>
    </source>
</evidence>
<protein>
    <recommendedName>
        <fullName evidence="6">Trichohyalin-plectin-homology domain-containing protein</fullName>
    </recommendedName>
</protein>
<evidence type="ECO:0000256" key="1">
    <source>
        <dbReference type="SAM" id="Coils"/>
    </source>
</evidence>
<dbReference type="EMBL" id="JBCEZU010000034">
    <property type="protein sequence ID" value="KAK9537676.1"/>
    <property type="molecule type" value="Genomic_DNA"/>
</dbReference>
<comment type="caution">
    <text evidence="3">The sequence shown here is derived from an EMBL/GenBank/DDBJ whole genome shotgun (WGS) entry which is preliminary data.</text>
</comment>
<evidence type="ECO:0000313" key="4">
    <source>
        <dbReference type="EMBL" id="KAK9537676.1"/>
    </source>
</evidence>
<sequence>MLAREKEYATALKTQEENFNKKVRQIVQDLESYTTRKDSELIRSEAEWKIKLTALEDQMRFELAAKEESFQRERELQRQSREMEEDWRNQKEEEIKLLTQQNADLLVHNLRLQELAQQTDKKKAQFKEEKVRQTILSLESYATQKDSELIRSEVEWKIKLTALEDRMRFELAAKEESLQREQELQRQSREMEEDWRNQKLTDTAKR</sequence>
<keyword evidence="1" id="KW-0175">Coiled coil</keyword>
<organism evidence="3 5">
    <name type="scientific">Zoarces viviparus</name>
    <name type="common">Viviparous eelpout</name>
    <name type="synonym">Blennius viviparus</name>
    <dbReference type="NCBI Taxonomy" id="48416"/>
    <lineage>
        <taxon>Eukaryota</taxon>
        <taxon>Metazoa</taxon>
        <taxon>Chordata</taxon>
        <taxon>Craniata</taxon>
        <taxon>Vertebrata</taxon>
        <taxon>Euteleostomi</taxon>
        <taxon>Actinopterygii</taxon>
        <taxon>Neopterygii</taxon>
        <taxon>Teleostei</taxon>
        <taxon>Neoteleostei</taxon>
        <taxon>Acanthomorphata</taxon>
        <taxon>Eupercaria</taxon>
        <taxon>Perciformes</taxon>
        <taxon>Cottioidei</taxon>
        <taxon>Zoarcales</taxon>
        <taxon>Zoarcidae</taxon>
        <taxon>Zoarcinae</taxon>
        <taxon>Zoarces</taxon>
    </lineage>
</organism>
<dbReference type="AlphaFoldDB" id="A0AAW1FTY7"/>
<proteinExistence type="predicted"/>
<evidence type="ECO:0000256" key="2">
    <source>
        <dbReference type="SAM" id="MobiDB-lite"/>
    </source>
</evidence>
<reference evidence="3 5" key="1">
    <citation type="journal article" date="2024" name="Genome Biol. Evol.">
        <title>Chromosome-level genome assembly of the viviparous eelpout Zoarces viviparus.</title>
        <authorList>
            <person name="Fuhrmann N."/>
            <person name="Brasseur M.V."/>
            <person name="Bakowski C.E."/>
            <person name="Podsiadlowski L."/>
            <person name="Prost S."/>
            <person name="Krehenwinkel H."/>
            <person name="Mayer C."/>
        </authorList>
    </citation>
    <scope>NUCLEOTIDE SEQUENCE [LARGE SCALE GENOMIC DNA]</scope>
    <source>
        <strain evidence="3">NO-MEL_2022_Ind0_liver</strain>
    </source>
</reference>
<keyword evidence="5" id="KW-1185">Reference proteome</keyword>
<gene>
    <name evidence="3" type="ORF">VZT92_005270</name>
    <name evidence="4" type="ORF">VZT92_005271</name>
</gene>
<name>A0AAW1FTY7_ZOAVI</name>
<feature type="coiled-coil region" evidence="1">
    <location>
        <begin position="66"/>
        <end position="129"/>
    </location>
</feature>
<evidence type="ECO:0000313" key="3">
    <source>
        <dbReference type="EMBL" id="KAK9537675.1"/>
    </source>
</evidence>